<evidence type="ECO:0000259" key="1">
    <source>
        <dbReference type="Pfam" id="PF13468"/>
    </source>
</evidence>
<dbReference type="Gene3D" id="3.10.180.10">
    <property type="entry name" value="2,3-Dihydroxybiphenyl 1,2-Dioxygenase, domain 1"/>
    <property type="match status" value="1"/>
</dbReference>
<accession>A0AA96RKW3</accession>
<protein>
    <submittedName>
        <fullName evidence="2">VOC family protein</fullName>
    </submittedName>
</protein>
<dbReference type="AlphaFoldDB" id="A0AA96RKW3"/>
<dbReference type="Pfam" id="PF13468">
    <property type="entry name" value="Glyoxalase_3"/>
    <property type="match status" value="1"/>
</dbReference>
<sequence>MGEHILHIPIDHIGIVGSNLESMINAFAKLGFHTTGVTSLDLGDTNDQPASQNAHFVFNFGYMELIASKGTDHLADYVQKYEGMHILAMASGQAQASFEIFKRNGLDPGKVFLSTRYAAHGERTGTAAFEWFGFNEQTFPEGLVCVVQHHTPELIYQPKRIVQPNGVYGLVEVLLLVNDLDEAIERYAQMSYVNCQVNPLKDTPTWCEKLTILNTDGIRLRFPGLVTKASTGFLGIVLAVNDLGLVKDILRTSGVVFHLGLQGDVWVQPNDAAGCLVVFRELG</sequence>
<reference evidence="2" key="1">
    <citation type="submission" date="2022-02" db="EMBL/GenBank/DDBJ databases">
        <title>Paenibacillus sp. MBLB1832 Whole Genome Shotgun Sequencing.</title>
        <authorList>
            <person name="Hwang C.Y."/>
            <person name="Cho E.-S."/>
            <person name="Seo M.-J."/>
        </authorList>
    </citation>
    <scope>NUCLEOTIDE SEQUENCE</scope>
    <source>
        <strain evidence="2">MBLB1832</strain>
    </source>
</reference>
<feature type="domain" description="Glyoxalase-like" evidence="1">
    <location>
        <begin position="10"/>
        <end position="189"/>
    </location>
</feature>
<evidence type="ECO:0000313" key="3">
    <source>
        <dbReference type="Proteomes" id="UP001304650"/>
    </source>
</evidence>
<dbReference type="KEGG" id="proo:MJB10_12135"/>
<dbReference type="RefSeq" id="WP_314805183.1">
    <property type="nucleotide sequence ID" value="NZ_CP130319.1"/>
</dbReference>
<proteinExistence type="predicted"/>
<organism evidence="2 3">
    <name type="scientific">Paenibacillus roseopurpureus</name>
    <dbReference type="NCBI Taxonomy" id="2918901"/>
    <lineage>
        <taxon>Bacteria</taxon>
        <taxon>Bacillati</taxon>
        <taxon>Bacillota</taxon>
        <taxon>Bacilli</taxon>
        <taxon>Bacillales</taxon>
        <taxon>Paenibacillaceae</taxon>
        <taxon>Paenibacillus</taxon>
    </lineage>
</organism>
<name>A0AA96RKW3_9BACL</name>
<evidence type="ECO:0000313" key="2">
    <source>
        <dbReference type="EMBL" id="WNR46803.1"/>
    </source>
</evidence>
<dbReference type="EMBL" id="CP130319">
    <property type="protein sequence ID" value="WNR46803.1"/>
    <property type="molecule type" value="Genomic_DNA"/>
</dbReference>
<keyword evidence="3" id="KW-1185">Reference proteome</keyword>
<dbReference type="SUPFAM" id="SSF54593">
    <property type="entry name" value="Glyoxalase/Bleomycin resistance protein/Dihydroxybiphenyl dioxygenase"/>
    <property type="match status" value="1"/>
</dbReference>
<dbReference type="InterPro" id="IPR029068">
    <property type="entry name" value="Glyas_Bleomycin-R_OHBP_Dase"/>
</dbReference>
<dbReference type="Proteomes" id="UP001304650">
    <property type="component" value="Chromosome"/>
</dbReference>
<dbReference type="InterPro" id="IPR025870">
    <property type="entry name" value="Glyoxalase-like_dom"/>
</dbReference>
<gene>
    <name evidence="2" type="ORF">MJB10_12135</name>
</gene>